<dbReference type="EMBL" id="JAYMFH010000015">
    <property type="protein sequence ID" value="MEC4295558.1"/>
    <property type="molecule type" value="Genomic_DNA"/>
</dbReference>
<sequence length="162" mass="18634">MKSIAFFTVDEAYVDYLRTVEPRLFGNARPGQGHSRKYLGIIFQVKGMNYFAPLSSFKSKHRKMKNSLDFIKIGEYAVVNLNCMFPAPDAVVSRVDFSQEKDGRYRSLLLAEYRIVKRSQEKIRKNAENLYRHKVEFGNSTKLAARCNDFVALEKASSTYLA</sequence>
<name>A0ABU6J0S2_9ACTN</name>
<dbReference type="InterPro" id="IPR053735">
    <property type="entry name" value="Type_III_TA_endoRNase"/>
</dbReference>
<gene>
    <name evidence="1" type="ORF">VJ920_09565</name>
</gene>
<organism evidence="1 2">
    <name type="scientific">Adlercreutzia shanghongiae</name>
    <dbReference type="NCBI Taxonomy" id="3111773"/>
    <lineage>
        <taxon>Bacteria</taxon>
        <taxon>Bacillati</taxon>
        <taxon>Actinomycetota</taxon>
        <taxon>Coriobacteriia</taxon>
        <taxon>Eggerthellales</taxon>
        <taxon>Eggerthellaceae</taxon>
        <taxon>Adlercreutzia</taxon>
    </lineage>
</organism>
<protein>
    <submittedName>
        <fullName evidence="1">Type III toxin-antitoxin system ToxN/AbiQ family toxin</fullName>
    </submittedName>
</protein>
<comment type="caution">
    <text evidence="1">The sequence shown here is derived from an EMBL/GenBank/DDBJ whole genome shotgun (WGS) entry which is preliminary data.</text>
</comment>
<evidence type="ECO:0000313" key="1">
    <source>
        <dbReference type="EMBL" id="MEC4295558.1"/>
    </source>
</evidence>
<dbReference type="InterPro" id="IPR025911">
    <property type="entry name" value="ToxN/AbiQ_toxin"/>
</dbReference>
<evidence type="ECO:0000313" key="2">
    <source>
        <dbReference type="Proteomes" id="UP001343724"/>
    </source>
</evidence>
<dbReference type="RefSeq" id="WP_326440902.1">
    <property type="nucleotide sequence ID" value="NZ_JAYMFH010000015.1"/>
</dbReference>
<reference evidence="1 2" key="1">
    <citation type="submission" date="2024-01" db="EMBL/GenBank/DDBJ databases">
        <title>novel species in genus Adlercreutzia.</title>
        <authorList>
            <person name="Liu X."/>
        </authorList>
    </citation>
    <scope>NUCLEOTIDE SEQUENCE [LARGE SCALE GENOMIC DNA]</scope>
    <source>
        <strain evidence="1 2">R22</strain>
    </source>
</reference>
<dbReference type="Pfam" id="PF13958">
    <property type="entry name" value="ToxN_toxin"/>
    <property type="match status" value="1"/>
</dbReference>
<proteinExistence type="predicted"/>
<accession>A0ABU6J0S2</accession>
<keyword evidence="2" id="KW-1185">Reference proteome</keyword>
<dbReference type="Proteomes" id="UP001343724">
    <property type="component" value="Unassembled WGS sequence"/>
</dbReference>
<dbReference type="Gene3D" id="3.10.129.130">
    <property type="match status" value="1"/>
</dbReference>